<keyword evidence="9" id="KW-1185">Reference proteome</keyword>
<dbReference type="Proteomes" id="UP001172082">
    <property type="component" value="Unassembled WGS sequence"/>
</dbReference>
<dbReference type="CDD" id="cd02440">
    <property type="entry name" value="AdoMet_MTases"/>
    <property type="match status" value="1"/>
</dbReference>
<keyword evidence="4 7" id="KW-0489">Methyltransferase</keyword>
<dbReference type="GO" id="GO:0032259">
    <property type="term" value="P:methylation"/>
    <property type="evidence" value="ECO:0007669"/>
    <property type="project" value="UniProtKB-KW"/>
</dbReference>
<evidence type="ECO:0000256" key="3">
    <source>
        <dbReference type="ARBA" id="ARBA00022490"/>
    </source>
</evidence>
<dbReference type="PROSITE" id="PS01279">
    <property type="entry name" value="PCMT"/>
    <property type="match status" value="1"/>
</dbReference>
<comment type="subcellular location">
    <subcellularLocation>
        <location evidence="1 7">Cytoplasm</location>
    </subcellularLocation>
</comment>
<dbReference type="InterPro" id="IPR029063">
    <property type="entry name" value="SAM-dependent_MTases_sf"/>
</dbReference>
<dbReference type="RefSeq" id="WP_346750859.1">
    <property type="nucleotide sequence ID" value="NZ_JAUJEA010000001.1"/>
</dbReference>
<comment type="catalytic activity">
    <reaction evidence="7">
        <text>[protein]-L-isoaspartate + S-adenosyl-L-methionine = [protein]-L-isoaspartate alpha-methyl ester + S-adenosyl-L-homocysteine</text>
        <dbReference type="Rhea" id="RHEA:12705"/>
        <dbReference type="Rhea" id="RHEA-COMP:12143"/>
        <dbReference type="Rhea" id="RHEA-COMP:12144"/>
        <dbReference type="ChEBI" id="CHEBI:57856"/>
        <dbReference type="ChEBI" id="CHEBI:59789"/>
        <dbReference type="ChEBI" id="CHEBI:90596"/>
        <dbReference type="ChEBI" id="CHEBI:90598"/>
        <dbReference type="EC" id="2.1.1.77"/>
    </reaction>
</comment>
<comment type="similarity">
    <text evidence="2 7">Belongs to the methyltransferase superfamily. L-isoaspartyl/D-aspartyl protein methyltransferase family.</text>
</comment>
<dbReference type="SUPFAM" id="SSF53335">
    <property type="entry name" value="S-adenosyl-L-methionine-dependent methyltransferases"/>
    <property type="match status" value="1"/>
</dbReference>
<dbReference type="InterPro" id="IPR000682">
    <property type="entry name" value="PCMT"/>
</dbReference>
<protein>
    <recommendedName>
        <fullName evidence="7">Protein-L-isoaspartate O-methyltransferase</fullName>
        <ecNumber evidence="7">2.1.1.77</ecNumber>
    </recommendedName>
    <alternativeName>
        <fullName evidence="7">L-isoaspartyl protein carboxyl methyltransferase</fullName>
    </alternativeName>
    <alternativeName>
        <fullName evidence="7">Protein L-isoaspartyl methyltransferase</fullName>
    </alternativeName>
    <alternativeName>
        <fullName evidence="7">Protein-beta-aspartate methyltransferase</fullName>
        <shortName evidence="7">PIMT</shortName>
    </alternativeName>
</protein>
<evidence type="ECO:0000256" key="6">
    <source>
        <dbReference type="ARBA" id="ARBA00022691"/>
    </source>
</evidence>
<feature type="active site" evidence="7">
    <location>
        <position position="65"/>
    </location>
</feature>
<evidence type="ECO:0000256" key="4">
    <source>
        <dbReference type="ARBA" id="ARBA00022603"/>
    </source>
</evidence>
<dbReference type="NCBIfam" id="NF001453">
    <property type="entry name" value="PRK00312.1"/>
    <property type="match status" value="1"/>
</dbReference>
<gene>
    <name evidence="7" type="primary">pcm</name>
    <name evidence="8" type="ORF">QQ008_00115</name>
</gene>
<dbReference type="Pfam" id="PF01135">
    <property type="entry name" value="PCMT"/>
    <property type="match status" value="1"/>
</dbReference>
<evidence type="ECO:0000256" key="7">
    <source>
        <dbReference type="HAMAP-Rule" id="MF_00090"/>
    </source>
</evidence>
<sequence>MLEDSYKHKGMRRALVKKIANKGIEDPGVLEAINSVPRHFFLDKVFVEKAYQDIAFPIEEGQTISQPYTVAFQTQLLNVQKHDKILEIGTGSGYQCCVLLEMGAKVFSIEYNQRLCEKAKKFLPKMGYHPRIFCGDGSKGLEMFAPFNKIIVTAGAPFVPEALKNQLEIGGVLVIPVGNSKTQKMLRITRISENEFKEESKDHFSFVPLRGEYGWK</sequence>
<reference evidence="8" key="1">
    <citation type="submission" date="2023-06" db="EMBL/GenBank/DDBJ databases">
        <title>Genomic of Parafulvivirga corallium.</title>
        <authorList>
            <person name="Wang G."/>
        </authorList>
    </citation>
    <scope>NUCLEOTIDE SEQUENCE</scope>
    <source>
        <strain evidence="8">BMA10</strain>
    </source>
</reference>
<evidence type="ECO:0000256" key="1">
    <source>
        <dbReference type="ARBA" id="ARBA00004496"/>
    </source>
</evidence>
<dbReference type="PANTHER" id="PTHR11579">
    <property type="entry name" value="PROTEIN-L-ISOASPARTATE O-METHYLTRANSFERASE"/>
    <property type="match status" value="1"/>
</dbReference>
<keyword evidence="3 7" id="KW-0963">Cytoplasm</keyword>
<dbReference type="HAMAP" id="MF_00090">
    <property type="entry name" value="PIMT"/>
    <property type="match status" value="1"/>
</dbReference>
<dbReference type="Gene3D" id="3.40.50.150">
    <property type="entry name" value="Vaccinia Virus protein VP39"/>
    <property type="match status" value="1"/>
</dbReference>
<comment type="function">
    <text evidence="7">Catalyzes the methyl esterification of L-isoaspartyl residues in peptides and proteins that result from spontaneous decomposition of normal L-aspartyl and L-asparaginyl residues. It plays a role in the repair and/or degradation of damaged proteins.</text>
</comment>
<dbReference type="EC" id="2.1.1.77" evidence="7"/>
<keyword evidence="5 7" id="KW-0808">Transferase</keyword>
<evidence type="ECO:0000256" key="2">
    <source>
        <dbReference type="ARBA" id="ARBA00005369"/>
    </source>
</evidence>
<dbReference type="GO" id="GO:0004719">
    <property type="term" value="F:protein-L-isoaspartate (D-aspartate) O-methyltransferase activity"/>
    <property type="evidence" value="ECO:0007669"/>
    <property type="project" value="UniProtKB-EC"/>
</dbReference>
<evidence type="ECO:0000313" key="8">
    <source>
        <dbReference type="EMBL" id="MDN5199731.1"/>
    </source>
</evidence>
<evidence type="ECO:0000256" key="5">
    <source>
        <dbReference type="ARBA" id="ARBA00022679"/>
    </source>
</evidence>
<organism evidence="8 9">
    <name type="scientific">Splendidivirga corallicola</name>
    <dbReference type="NCBI Taxonomy" id="3051826"/>
    <lineage>
        <taxon>Bacteria</taxon>
        <taxon>Pseudomonadati</taxon>
        <taxon>Bacteroidota</taxon>
        <taxon>Cytophagia</taxon>
        <taxon>Cytophagales</taxon>
        <taxon>Splendidivirgaceae</taxon>
        <taxon>Splendidivirga</taxon>
    </lineage>
</organism>
<name>A0ABT8KG91_9BACT</name>
<dbReference type="PANTHER" id="PTHR11579:SF0">
    <property type="entry name" value="PROTEIN-L-ISOASPARTATE(D-ASPARTATE) O-METHYLTRANSFERASE"/>
    <property type="match status" value="1"/>
</dbReference>
<evidence type="ECO:0000313" key="9">
    <source>
        <dbReference type="Proteomes" id="UP001172082"/>
    </source>
</evidence>
<accession>A0ABT8KG91</accession>
<comment type="caution">
    <text evidence="8">The sequence shown here is derived from an EMBL/GenBank/DDBJ whole genome shotgun (WGS) entry which is preliminary data.</text>
</comment>
<proteinExistence type="inferred from homology"/>
<dbReference type="NCBIfam" id="TIGR00080">
    <property type="entry name" value="pimt"/>
    <property type="match status" value="1"/>
</dbReference>
<keyword evidence="6 7" id="KW-0949">S-adenosyl-L-methionine</keyword>
<dbReference type="EMBL" id="JAUJEA010000001">
    <property type="protein sequence ID" value="MDN5199731.1"/>
    <property type="molecule type" value="Genomic_DNA"/>
</dbReference>